<keyword evidence="2" id="KW-1185">Reference proteome</keyword>
<proteinExistence type="predicted"/>
<gene>
    <name evidence="1" type="ORF">MFUM_2177</name>
</gene>
<organism evidence="1 2">
    <name type="scientific">Candidatus Methylacidiphilum fumarolicum</name>
    <dbReference type="NCBI Taxonomy" id="591154"/>
    <lineage>
        <taxon>Bacteria</taxon>
        <taxon>Pseudomonadati</taxon>
        <taxon>Verrucomicrobiota</taxon>
        <taxon>Methylacidiphilae</taxon>
        <taxon>Methylacidiphilales</taxon>
        <taxon>Methylacidiphilaceae</taxon>
        <taxon>Methylacidiphilum (ex Ratnadevi et al. 2023)</taxon>
    </lineage>
</organism>
<sequence>MGGSRGEPAGEPAALEAVLQLDNVGPCPGYYCFPAAGCSSRRPALAEAGSQIRDARWKRHHLTEGQRMPVDAADHIPVTLKATFRASPVPSIGLVAMAAFRTPAGRAALVPGEARDAGLLRLLHQIVQILAVFPLAHPLVVTASASASARPIRVAGEDGLNSMIQAEVYDLPDAFVTQVANPAFMTQRTLRSGSSELAPTAGALLASGALFLDFAEMLAVQPLDGSHSPPRND</sequence>
<evidence type="ECO:0000313" key="1">
    <source>
        <dbReference type="EMBL" id="CAI9086489.1"/>
    </source>
</evidence>
<evidence type="ECO:0000313" key="2">
    <source>
        <dbReference type="Proteomes" id="UP001161497"/>
    </source>
</evidence>
<dbReference type="EMBL" id="OX458932">
    <property type="protein sequence ID" value="CAI9086489.1"/>
    <property type="molecule type" value="Genomic_DNA"/>
</dbReference>
<dbReference type="Proteomes" id="UP001161497">
    <property type="component" value="Chromosome"/>
</dbReference>
<name>A0ABM9IFL7_9BACT</name>
<protein>
    <submittedName>
        <fullName evidence="1">Uncharacterized protein</fullName>
    </submittedName>
</protein>
<accession>A0ABM9IFL7</accession>
<reference evidence="1" key="1">
    <citation type="submission" date="2023-03" db="EMBL/GenBank/DDBJ databases">
        <authorList>
            <person name="Cremers G."/>
            <person name="Picone N."/>
        </authorList>
    </citation>
    <scope>NUCLEOTIDE SEQUENCE</scope>
    <source>
        <strain evidence="1">Sample_alias</strain>
    </source>
</reference>